<feature type="region of interest" description="Disordered" evidence="1">
    <location>
        <begin position="639"/>
        <end position="664"/>
    </location>
</feature>
<protein>
    <submittedName>
        <fullName evidence="3">Type 2 lantibiotic biosynthesis protein LanM</fullName>
    </submittedName>
</protein>
<dbReference type="CDD" id="cd04792">
    <property type="entry name" value="LanM-like"/>
    <property type="match status" value="1"/>
</dbReference>
<dbReference type="Gene3D" id="1.50.10.20">
    <property type="match status" value="1"/>
</dbReference>
<name>A0A2T0THG2_9PSEU</name>
<organism evidence="3 4">
    <name type="scientific">Umezawaea tangerina</name>
    <dbReference type="NCBI Taxonomy" id="84725"/>
    <lineage>
        <taxon>Bacteria</taxon>
        <taxon>Bacillati</taxon>
        <taxon>Actinomycetota</taxon>
        <taxon>Actinomycetes</taxon>
        <taxon>Pseudonocardiales</taxon>
        <taxon>Pseudonocardiaceae</taxon>
        <taxon>Umezawaea</taxon>
    </lineage>
</organism>
<dbReference type="Proteomes" id="UP000239494">
    <property type="component" value="Unassembled WGS sequence"/>
</dbReference>
<dbReference type="Pfam" id="PF05147">
    <property type="entry name" value="LANC_like"/>
    <property type="match status" value="2"/>
</dbReference>
<dbReference type="SUPFAM" id="SSF158745">
    <property type="entry name" value="LanC-like"/>
    <property type="match status" value="1"/>
</dbReference>
<feature type="domain" description="Lantibiotic biosynthesis protein dehydration" evidence="2">
    <location>
        <begin position="216"/>
        <end position="587"/>
    </location>
</feature>
<evidence type="ECO:0000256" key="1">
    <source>
        <dbReference type="SAM" id="MobiDB-lite"/>
    </source>
</evidence>
<reference evidence="3 4" key="1">
    <citation type="submission" date="2018-03" db="EMBL/GenBank/DDBJ databases">
        <title>Genomic Encyclopedia of Archaeal and Bacterial Type Strains, Phase II (KMG-II): from individual species to whole genera.</title>
        <authorList>
            <person name="Goeker M."/>
        </authorList>
    </citation>
    <scope>NUCLEOTIDE SEQUENCE [LARGE SCALE GENOMIC DNA]</scope>
    <source>
        <strain evidence="3 4">DSM 44720</strain>
    </source>
</reference>
<dbReference type="RefSeq" id="WP_170155767.1">
    <property type="nucleotide sequence ID" value="NZ_PVTF01000002.1"/>
</dbReference>
<dbReference type="PRINTS" id="PR01950">
    <property type="entry name" value="LANCSUPER"/>
</dbReference>
<comment type="caution">
    <text evidence="3">The sequence shown here is derived from an EMBL/GenBank/DDBJ whole genome shotgun (WGS) entry which is preliminary data.</text>
</comment>
<dbReference type="SMART" id="SM01260">
    <property type="entry name" value="LANC_like"/>
    <property type="match status" value="1"/>
</dbReference>
<evidence type="ECO:0000313" key="4">
    <source>
        <dbReference type="Proteomes" id="UP000239494"/>
    </source>
</evidence>
<dbReference type="NCBIfam" id="TIGR03897">
    <property type="entry name" value="lanti_2_LanM"/>
    <property type="match status" value="1"/>
</dbReference>
<dbReference type="InterPro" id="IPR007822">
    <property type="entry name" value="LANC-like"/>
</dbReference>
<dbReference type="Pfam" id="PF13575">
    <property type="entry name" value="DUF4135"/>
    <property type="match status" value="1"/>
</dbReference>
<dbReference type="InterPro" id="IPR025410">
    <property type="entry name" value="Lant_dehyd"/>
</dbReference>
<gene>
    <name evidence="3" type="ORF">CLV43_102717</name>
</gene>
<proteinExistence type="predicted"/>
<evidence type="ECO:0000313" key="3">
    <source>
        <dbReference type="EMBL" id="PRY45152.1"/>
    </source>
</evidence>
<sequence>MVVGRTGADVGGWESGWWFGGRTLTERLASGAGTGTSASEDAERRARTRLDRWRAEHGAGSGDRFTRRLASVGVDEDDLLRLLGERSATGPKPAWATGVERVVDRAVGPAAVDGRSWRSAFAVVVKPFVQDARGRVAAEVADLGPDVFVDADDVVDRFADALRRTLVWTSTRVLVLELNVARVTGLLDGDTPEERFAAFARRAGTRAGRTALLTEYPVLARLLWQHCDVTAAAFTELLHRFVDDRADIVRELLGGRDPGPLARVDVGAGDTHHDGRAVAVLGFADGTRVVHKPRPSAVHRHFNQVLTWLGSVLPGLDPRTLAVLDRGDWAWTEFAAHHQVSDTAQVERFHHRQGALLALLHVLDVTDQHFENLVACGEQPVLVDVETLFHPTWATRDLADDPAARALEASVLRTALLPQPMTGANGVLDISGVGGDKGATLPDDVVGFDGAGTDRMRLVRGPEVLGGAENRLRLDGVDVDPGEYLEHLVAGFRAAYEAVLTHRADLLAPGGPLDAFATDVVRVIVRDTSEYVRLLDESTHPDVLRDALDRDRVFGHLWSSDADPARERLVGHEVADLWAGDVPLFTTTPTSRDILTAHGVRVPDALGETGLDRVRRKVEALGEADLRTQEWVIRASFATRGDRGAHSPRPRPGRRPAAERPDPDRLLAAARAVAGGLLADAHDDGERVNWVGLEHDRSWRVLPLGASPATGFPGVALFLGQLAAITGDDRCADVARRSLRSVPSLLDRFGSAEAAMPTGFAGLGGLAYALSHLAVLLDDPDLRGWTATAVEAAAAHVGRAGTTDLMGGTAGCLAAMLAVHRTTGLDSAWRTATACAGLLERADEPSTTGFAHGSAGTTWALWRYAVAASGPCRREPVLADSAEADGGTWCRGASGVGLARADVLALERDPLMAGAFDRAVDGVLRRPAAVDHSLCHGELGTLELLTAAAARGHEAAAAEAPRRIGDLLAALDRDGPVSGTPDAVRTPGLLDGLAGIGHGLLRLGFPDRVPAVLLLGAARPPR</sequence>
<dbReference type="GO" id="GO:0031179">
    <property type="term" value="P:peptide modification"/>
    <property type="evidence" value="ECO:0007669"/>
    <property type="project" value="InterPro"/>
</dbReference>
<dbReference type="PIRSF" id="PIRSF037228">
    <property type="entry name" value="Lant_mod_RumM"/>
    <property type="match status" value="1"/>
</dbReference>
<dbReference type="InterPro" id="IPR017146">
    <property type="entry name" value="Lanti_2_LanM"/>
</dbReference>
<accession>A0A2T0THG2</accession>
<evidence type="ECO:0000259" key="2">
    <source>
        <dbReference type="Pfam" id="PF13575"/>
    </source>
</evidence>
<keyword evidence="4" id="KW-1185">Reference proteome</keyword>
<dbReference type="EMBL" id="PVTF01000002">
    <property type="protein sequence ID" value="PRY45152.1"/>
    <property type="molecule type" value="Genomic_DNA"/>
</dbReference>
<dbReference type="AlphaFoldDB" id="A0A2T0THG2"/>